<dbReference type="AlphaFoldDB" id="A0A6C0CF08"/>
<evidence type="ECO:0000313" key="1">
    <source>
        <dbReference type="EMBL" id="QHT02887.1"/>
    </source>
</evidence>
<proteinExistence type="predicted"/>
<organism evidence="1">
    <name type="scientific">viral metagenome</name>
    <dbReference type="NCBI Taxonomy" id="1070528"/>
    <lineage>
        <taxon>unclassified sequences</taxon>
        <taxon>metagenomes</taxon>
        <taxon>organismal metagenomes</taxon>
    </lineage>
</organism>
<dbReference type="EMBL" id="MN739403">
    <property type="protein sequence ID" value="QHT02887.1"/>
    <property type="molecule type" value="Genomic_DNA"/>
</dbReference>
<protein>
    <submittedName>
        <fullName evidence="1">Uncharacterized protein</fullName>
    </submittedName>
</protein>
<accession>A0A6C0CF08</accession>
<sequence length="143" mass="17246">MFLYSLRFSIIKDIHLPIFSNWLRLKNICEYNINNSNKVVVDGWLANCRSEEIKTLSYLYRYEGGLGMEINKNKQLRFRTHLHSEKDNDIVLRQYYIDKNKNKWTDNNYEDLINGFIKYSNNLIVKETDFKRGNYVTGRIELY</sequence>
<reference evidence="1" key="1">
    <citation type="journal article" date="2020" name="Nature">
        <title>Giant virus diversity and host interactions through global metagenomics.</title>
        <authorList>
            <person name="Schulz F."/>
            <person name="Roux S."/>
            <person name="Paez-Espino D."/>
            <person name="Jungbluth S."/>
            <person name="Walsh D.A."/>
            <person name="Denef V.J."/>
            <person name="McMahon K.D."/>
            <person name="Konstantinidis K.T."/>
            <person name="Eloe-Fadrosh E.A."/>
            <person name="Kyrpides N.C."/>
            <person name="Woyke T."/>
        </authorList>
    </citation>
    <scope>NUCLEOTIDE SEQUENCE</scope>
    <source>
        <strain evidence="1">GVMAG-M-3300020727-4</strain>
    </source>
</reference>
<name>A0A6C0CF08_9ZZZZ</name>